<organism evidence="7 8">
    <name type="scientific">Luteolibacter yonseiensis</name>
    <dbReference type="NCBI Taxonomy" id="1144680"/>
    <lineage>
        <taxon>Bacteria</taxon>
        <taxon>Pseudomonadati</taxon>
        <taxon>Verrucomicrobiota</taxon>
        <taxon>Verrucomicrobiia</taxon>
        <taxon>Verrucomicrobiales</taxon>
        <taxon>Verrucomicrobiaceae</taxon>
        <taxon>Luteolibacter</taxon>
    </lineage>
</organism>
<comment type="caution">
    <text evidence="7">The sequence shown here is derived from an EMBL/GenBank/DDBJ whole genome shotgun (WGS) entry which is preliminary data.</text>
</comment>
<keyword evidence="8" id="KW-1185">Reference proteome</keyword>
<feature type="transmembrane region" description="Helical" evidence="5">
    <location>
        <begin position="107"/>
        <end position="124"/>
    </location>
</feature>
<reference evidence="7" key="1">
    <citation type="submission" date="2021-01" db="EMBL/GenBank/DDBJ databases">
        <title>Modified the classification status of verrucomicrobia.</title>
        <authorList>
            <person name="Feng X."/>
        </authorList>
    </citation>
    <scope>NUCLEOTIDE SEQUENCE</scope>
    <source>
        <strain evidence="7">JCM 18052</strain>
    </source>
</reference>
<dbReference type="GO" id="GO:0016020">
    <property type="term" value="C:membrane"/>
    <property type="evidence" value="ECO:0007669"/>
    <property type="project" value="UniProtKB-SubCell"/>
</dbReference>
<feature type="domain" description="VanZ-like" evidence="6">
    <location>
        <begin position="41"/>
        <end position="124"/>
    </location>
</feature>
<dbReference type="InterPro" id="IPR006976">
    <property type="entry name" value="VanZ-like"/>
</dbReference>
<proteinExistence type="predicted"/>
<evidence type="ECO:0000259" key="6">
    <source>
        <dbReference type="Pfam" id="PF04892"/>
    </source>
</evidence>
<gene>
    <name evidence="7" type="ORF">JIN84_09900</name>
</gene>
<evidence type="ECO:0000256" key="3">
    <source>
        <dbReference type="ARBA" id="ARBA00022989"/>
    </source>
</evidence>
<evidence type="ECO:0000256" key="5">
    <source>
        <dbReference type="SAM" id="Phobius"/>
    </source>
</evidence>
<dbReference type="RefSeq" id="WP_200350892.1">
    <property type="nucleotide sequence ID" value="NZ_BAABHZ010000006.1"/>
</dbReference>
<dbReference type="EMBL" id="JAENIK010000011">
    <property type="protein sequence ID" value="MBK1815932.1"/>
    <property type="molecule type" value="Genomic_DNA"/>
</dbReference>
<sequence>MAWLPRQPKFWLAAFLLWFVVLWVLSSLTLSTTYQPPVNNFDKFEHFGYFFGGGGLFSAWLFRRNPGNPDWTKIILTTVGVIALVGVIDEFHQTFTPGRSGNDPFDWLADVSGAAAGALVFRLVHRCLK</sequence>
<keyword evidence="2 5" id="KW-0812">Transmembrane</keyword>
<dbReference type="SUPFAM" id="SSF144091">
    <property type="entry name" value="Rhomboid-like"/>
    <property type="match status" value="1"/>
</dbReference>
<dbReference type="PANTHER" id="PTHR28008">
    <property type="entry name" value="DOMAIN PROTEIN, PUTATIVE (AFU_ORTHOLOGUE AFUA_3G10980)-RELATED"/>
    <property type="match status" value="1"/>
</dbReference>
<dbReference type="Proteomes" id="UP000600139">
    <property type="component" value="Unassembled WGS sequence"/>
</dbReference>
<keyword evidence="3 5" id="KW-1133">Transmembrane helix</keyword>
<feature type="transmembrane region" description="Helical" evidence="5">
    <location>
        <begin position="74"/>
        <end position="95"/>
    </location>
</feature>
<comment type="subcellular location">
    <subcellularLocation>
        <location evidence="1">Membrane</location>
        <topology evidence="1">Multi-pass membrane protein</topology>
    </subcellularLocation>
</comment>
<evidence type="ECO:0000256" key="1">
    <source>
        <dbReference type="ARBA" id="ARBA00004141"/>
    </source>
</evidence>
<dbReference type="PANTHER" id="PTHR28008:SF1">
    <property type="entry name" value="DOMAIN PROTEIN, PUTATIVE (AFU_ORTHOLOGUE AFUA_3G10980)-RELATED"/>
    <property type="match status" value="1"/>
</dbReference>
<accession>A0A934V7A5</accession>
<protein>
    <submittedName>
        <fullName evidence="7">VanZ family protein</fullName>
    </submittedName>
</protein>
<name>A0A934V7A5_9BACT</name>
<evidence type="ECO:0000256" key="4">
    <source>
        <dbReference type="ARBA" id="ARBA00023136"/>
    </source>
</evidence>
<evidence type="ECO:0000313" key="7">
    <source>
        <dbReference type="EMBL" id="MBK1815932.1"/>
    </source>
</evidence>
<dbReference type="NCBIfam" id="NF037970">
    <property type="entry name" value="vanZ_1"/>
    <property type="match status" value="1"/>
</dbReference>
<dbReference type="AlphaFoldDB" id="A0A934V7A5"/>
<dbReference type="Pfam" id="PF04892">
    <property type="entry name" value="VanZ"/>
    <property type="match status" value="1"/>
</dbReference>
<evidence type="ECO:0000313" key="8">
    <source>
        <dbReference type="Proteomes" id="UP000600139"/>
    </source>
</evidence>
<feature type="transmembrane region" description="Helical" evidence="5">
    <location>
        <begin position="47"/>
        <end position="62"/>
    </location>
</feature>
<evidence type="ECO:0000256" key="2">
    <source>
        <dbReference type="ARBA" id="ARBA00022692"/>
    </source>
</evidence>
<dbReference type="InterPro" id="IPR035952">
    <property type="entry name" value="Rhomboid-like_sf"/>
</dbReference>
<keyword evidence="4 5" id="KW-0472">Membrane</keyword>